<keyword evidence="2" id="KW-0489">Methyltransferase</keyword>
<dbReference type="KEGG" id="pbf:CFX0092_A0751"/>
<name>A0A160T0L8_9CHLR</name>
<proteinExistence type="predicted"/>
<dbReference type="RefSeq" id="WP_197699869.1">
    <property type="nucleotide sequence ID" value="NZ_LN890655.1"/>
</dbReference>
<dbReference type="Gene3D" id="3.40.50.150">
    <property type="entry name" value="Vaccinia Virus protein VP39"/>
    <property type="match status" value="1"/>
</dbReference>
<organism evidence="2 3">
    <name type="scientific">Candidatus Promineifilum breve</name>
    <dbReference type="NCBI Taxonomy" id="1806508"/>
    <lineage>
        <taxon>Bacteria</taxon>
        <taxon>Bacillati</taxon>
        <taxon>Chloroflexota</taxon>
        <taxon>Ardenticatenia</taxon>
        <taxon>Candidatus Promineifilales</taxon>
        <taxon>Candidatus Promineifilaceae</taxon>
        <taxon>Candidatus Promineifilum</taxon>
    </lineage>
</organism>
<keyword evidence="3" id="KW-1185">Reference proteome</keyword>
<accession>A0A160T0L8</accession>
<evidence type="ECO:0000313" key="2">
    <source>
        <dbReference type="EMBL" id="CUS02629.2"/>
    </source>
</evidence>
<gene>
    <name evidence="2" type="ORF">CFX0092_A0751</name>
</gene>
<keyword evidence="2" id="KW-0808">Transferase</keyword>
<dbReference type="GO" id="GO:0032259">
    <property type="term" value="P:methylation"/>
    <property type="evidence" value="ECO:0007669"/>
    <property type="project" value="UniProtKB-KW"/>
</dbReference>
<protein>
    <submittedName>
        <fullName evidence="2">Methyltransferase type 11</fullName>
    </submittedName>
</protein>
<dbReference type="PANTHER" id="PTHR42912">
    <property type="entry name" value="METHYLTRANSFERASE"/>
    <property type="match status" value="1"/>
</dbReference>
<reference evidence="2" key="1">
    <citation type="submission" date="2016-01" db="EMBL/GenBank/DDBJ databases">
        <authorList>
            <person name="Mcilroy J.S."/>
            <person name="Karst M S."/>
            <person name="Albertsen M."/>
        </authorList>
    </citation>
    <scope>NUCLEOTIDE SEQUENCE</scope>
    <source>
        <strain evidence="2">Cfx-K</strain>
    </source>
</reference>
<dbReference type="GO" id="GO:0008757">
    <property type="term" value="F:S-adenosylmethionine-dependent methyltransferase activity"/>
    <property type="evidence" value="ECO:0007669"/>
    <property type="project" value="InterPro"/>
</dbReference>
<dbReference type="AlphaFoldDB" id="A0A160T0L8"/>
<sequence length="214" mass="24221">MLYSPMMYEQIIDSLRQAYDNHAAQRDAAGLTDWKVAERADFLALLQAEGKRDLLEIGGGPGHHAAWFREQGLAVVMTDLSPEMVRLARLKGVDARVMDFLNLAFPPASFDAVFALNCLLHVPSADLPRVLAAIHRLLRPGGLLFYGVYGGYSFEGIFADDHHDPARYFVFYPDDELRQQVATLFDEVTFRAIPLEEEEKAHFQALTLRRRERA</sequence>
<dbReference type="InterPro" id="IPR029063">
    <property type="entry name" value="SAM-dependent_MTases_sf"/>
</dbReference>
<dbReference type="EMBL" id="LN890655">
    <property type="protein sequence ID" value="CUS02629.2"/>
    <property type="molecule type" value="Genomic_DNA"/>
</dbReference>
<dbReference type="CDD" id="cd02440">
    <property type="entry name" value="AdoMet_MTases"/>
    <property type="match status" value="1"/>
</dbReference>
<dbReference type="SUPFAM" id="SSF53335">
    <property type="entry name" value="S-adenosyl-L-methionine-dependent methyltransferases"/>
    <property type="match status" value="1"/>
</dbReference>
<dbReference type="InterPro" id="IPR050508">
    <property type="entry name" value="Methyltransf_Superfamily"/>
</dbReference>
<evidence type="ECO:0000259" key="1">
    <source>
        <dbReference type="Pfam" id="PF08241"/>
    </source>
</evidence>
<dbReference type="InterPro" id="IPR013216">
    <property type="entry name" value="Methyltransf_11"/>
</dbReference>
<dbReference type="Pfam" id="PF08241">
    <property type="entry name" value="Methyltransf_11"/>
    <property type="match status" value="1"/>
</dbReference>
<dbReference type="Proteomes" id="UP000215027">
    <property type="component" value="Chromosome I"/>
</dbReference>
<feature type="domain" description="Methyltransferase type 11" evidence="1">
    <location>
        <begin position="55"/>
        <end position="145"/>
    </location>
</feature>
<evidence type="ECO:0000313" key="3">
    <source>
        <dbReference type="Proteomes" id="UP000215027"/>
    </source>
</evidence>